<feature type="region of interest" description="Disordered" evidence="5">
    <location>
        <begin position="1"/>
        <end position="38"/>
    </location>
</feature>
<comment type="caution">
    <text evidence="8">The sequence shown here is derived from an EMBL/GenBank/DDBJ whole genome shotgun (WGS) entry which is preliminary data.</text>
</comment>
<keyword evidence="6" id="KW-0812">Transmembrane</keyword>
<dbReference type="InterPro" id="IPR050095">
    <property type="entry name" value="ECF_ABC_transporter_ATP-bd"/>
</dbReference>
<comment type="similarity">
    <text evidence="1">Belongs to the ABC transporter superfamily.</text>
</comment>
<keyword evidence="4 8" id="KW-0067">ATP-binding</keyword>
<keyword evidence="6" id="KW-1133">Transmembrane helix</keyword>
<dbReference type="PANTHER" id="PTHR43553">
    <property type="entry name" value="HEAVY METAL TRANSPORTER"/>
    <property type="match status" value="1"/>
</dbReference>
<dbReference type="GO" id="GO:0016887">
    <property type="term" value="F:ATP hydrolysis activity"/>
    <property type="evidence" value="ECO:0007669"/>
    <property type="project" value="InterPro"/>
</dbReference>
<dbReference type="PANTHER" id="PTHR43553:SF1">
    <property type="entry name" value="ABC TRANSPORTER I FAMILY MEMBER 11, CHLOROPLASTIC"/>
    <property type="match status" value="1"/>
</dbReference>
<dbReference type="InterPro" id="IPR015856">
    <property type="entry name" value="ABC_transpr_CbiO/EcfA_su"/>
</dbReference>
<dbReference type="SMART" id="SM00382">
    <property type="entry name" value="AAA"/>
    <property type="match status" value="2"/>
</dbReference>
<evidence type="ECO:0000313" key="8">
    <source>
        <dbReference type="EMBL" id="NNH71729.1"/>
    </source>
</evidence>
<dbReference type="InterPro" id="IPR017871">
    <property type="entry name" value="ABC_transporter-like_CS"/>
</dbReference>
<dbReference type="InterPro" id="IPR027417">
    <property type="entry name" value="P-loop_NTPase"/>
</dbReference>
<keyword evidence="9" id="KW-1185">Reference proteome</keyword>
<name>A0A849CA25_9NOCA</name>
<keyword evidence="2" id="KW-0813">Transport</keyword>
<feature type="domain" description="ABC transporter" evidence="7">
    <location>
        <begin position="507"/>
        <end position="737"/>
    </location>
</feature>
<dbReference type="Gene3D" id="3.40.50.300">
    <property type="entry name" value="P-loop containing nucleotide triphosphate hydrolases"/>
    <property type="match status" value="2"/>
</dbReference>
<evidence type="ECO:0000256" key="5">
    <source>
        <dbReference type="SAM" id="MobiDB-lite"/>
    </source>
</evidence>
<accession>A0A849CA25</accession>
<keyword evidence="3" id="KW-0547">Nucleotide-binding</keyword>
<evidence type="ECO:0000313" key="9">
    <source>
        <dbReference type="Proteomes" id="UP000586827"/>
    </source>
</evidence>
<dbReference type="GO" id="GO:0016020">
    <property type="term" value="C:membrane"/>
    <property type="evidence" value="ECO:0007669"/>
    <property type="project" value="InterPro"/>
</dbReference>
<dbReference type="PROSITE" id="PS00211">
    <property type="entry name" value="ABC_TRANSPORTER_1"/>
    <property type="match status" value="2"/>
</dbReference>
<feature type="transmembrane region" description="Helical" evidence="6">
    <location>
        <begin position="117"/>
        <end position="150"/>
    </location>
</feature>
<dbReference type="EMBL" id="JABELX010000006">
    <property type="protein sequence ID" value="NNH71729.1"/>
    <property type="molecule type" value="Genomic_DNA"/>
</dbReference>
<proteinExistence type="inferred from homology"/>
<reference evidence="8 9" key="1">
    <citation type="submission" date="2020-05" db="EMBL/GenBank/DDBJ databases">
        <title>MicrobeNet Type strains.</title>
        <authorList>
            <person name="Nicholson A.C."/>
        </authorList>
    </citation>
    <scope>NUCLEOTIDE SEQUENCE [LARGE SCALE GENOMIC DNA]</scope>
    <source>
        <strain evidence="8 9">JCM 3224</strain>
    </source>
</reference>
<sequence length="743" mass="78280">MQYVAVSSRSPASVIPPAHGSKPVERAAASGPTPCRSHLVGVRTRQTGGVTVSPQPPLPHGPLRPIELATGAVLGGATVGLVTVGSVVPFAAALQLVAAVPMGLLAYRHRFRALSSAAIAATLVTFVAAGIVPALNLLSVGVIGGIIGIVKRRHGGLFAVLGLSLLAGLAGALFSVGMLLLFSRARQLLFDTIRNTAGGVENLAARQSALEPLGRAVADFTDIVLRWWWAWIGGGVVAGVLVSGIVSWYVLGAVLDRLAWLPGRDLLDAPADDRPVAPLPVTLRDVSFRYPGARTDALSGIDMAVRIGEFVAVVGHNGSGKSTLTRILAGRPPTSGTVTRPGSAGLGVTGGTALVLQRPESQTLGVLVADDVVWGLPTEIAATVDINGLLREVGLDGMGGAETATLSGGQQQRLAVAAALARRPTLLIADEATAMIDPGGRRDLVALLAELPRRHEMAVVLVTHHEADAAAANRVIHLRDGRAVDHLPAWPRPVHEPRRRPMGDVILELRDVRHTYNRRTPWEAPALHGVNLEVRRGEALLIVGGNGSGKSTLAWIMAGLTIPSGGSCVLREPTSVKPTNRRIGAVQLAFQHSRLQLQRQTVGAEIEDWGGHGTLAVSRALDAVRLDRRLTGRSIEELSGGQAKRVVLGAIAARRPQVVVLDEPLAGLDPEGRADVVELLARLRDSGLTLIVISHDVEDMAVLCDRAVHLIDGRIPETESPALPFPAPYHPMNHPTHRPEARR</sequence>
<feature type="transmembrane region" description="Helical" evidence="6">
    <location>
        <begin position="72"/>
        <end position="97"/>
    </location>
</feature>
<dbReference type="GO" id="GO:0042626">
    <property type="term" value="F:ATPase-coupled transmembrane transporter activity"/>
    <property type="evidence" value="ECO:0007669"/>
    <property type="project" value="TreeGrafter"/>
</dbReference>
<dbReference type="GO" id="GO:0005524">
    <property type="term" value="F:ATP binding"/>
    <property type="evidence" value="ECO:0007669"/>
    <property type="project" value="UniProtKB-KW"/>
</dbReference>
<feature type="domain" description="ABC transporter" evidence="7">
    <location>
        <begin position="281"/>
        <end position="505"/>
    </location>
</feature>
<keyword evidence="6" id="KW-0472">Membrane</keyword>
<dbReference type="AlphaFoldDB" id="A0A849CA25"/>
<dbReference type="InterPro" id="IPR003593">
    <property type="entry name" value="AAA+_ATPase"/>
</dbReference>
<dbReference type="PROSITE" id="PS50893">
    <property type="entry name" value="ABC_TRANSPORTER_2"/>
    <property type="match status" value="2"/>
</dbReference>
<feature type="transmembrane region" description="Helical" evidence="6">
    <location>
        <begin position="228"/>
        <end position="251"/>
    </location>
</feature>
<evidence type="ECO:0000256" key="4">
    <source>
        <dbReference type="ARBA" id="ARBA00022840"/>
    </source>
</evidence>
<dbReference type="CDD" id="cd03225">
    <property type="entry name" value="ABC_cobalt_CbiO_domain1"/>
    <property type="match status" value="2"/>
</dbReference>
<organism evidence="8 9">
    <name type="scientific">Nocardia uniformis</name>
    <dbReference type="NCBI Taxonomy" id="53432"/>
    <lineage>
        <taxon>Bacteria</taxon>
        <taxon>Bacillati</taxon>
        <taxon>Actinomycetota</taxon>
        <taxon>Actinomycetes</taxon>
        <taxon>Mycobacteriales</taxon>
        <taxon>Nocardiaceae</taxon>
        <taxon>Nocardia</taxon>
    </lineage>
</organism>
<gene>
    <name evidence="8" type="ORF">HLB23_17990</name>
</gene>
<dbReference type="Proteomes" id="UP000586827">
    <property type="component" value="Unassembled WGS sequence"/>
</dbReference>
<evidence type="ECO:0000256" key="2">
    <source>
        <dbReference type="ARBA" id="ARBA00022448"/>
    </source>
</evidence>
<feature type="compositionally biased region" description="Polar residues" evidence="5">
    <location>
        <begin position="1"/>
        <end position="11"/>
    </location>
</feature>
<feature type="transmembrane region" description="Helical" evidence="6">
    <location>
        <begin position="157"/>
        <end position="182"/>
    </location>
</feature>
<evidence type="ECO:0000259" key="7">
    <source>
        <dbReference type="PROSITE" id="PS50893"/>
    </source>
</evidence>
<feature type="region of interest" description="Disordered" evidence="5">
    <location>
        <begin position="722"/>
        <end position="743"/>
    </location>
</feature>
<dbReference type="InterPro" id="IPR003439">
    <property type="entry name" value="ABC_transporter-like_ATP-bd"/>
</dbReference>
<dbReference type="Pfam" id="PF00005">
    <property type="entry name" value="ABC_tran"/>
    <property type="match status" value="2"/>
</dbReference>
<evidence type="ECO:0000256" key="6">
    <source>
        <dbReference type="SAM" id="Phobius"/>
    </source>
</evidence>
<dbReference type="SUPFAM" id="SSF52540">
    <property type="entry name" value="P-loop containing nucleoside triphosphate hydrolases"/>
    <property type="match status" value="2"/>
</dbReference>
<protein>
    <submittedName>
        <fullName evidence="8">ATP-binding cassette domain-containing protein</fullName>
    </submittedName>
</protein>
<evidence type="ECO:0000256" key="3">
    <source>
        <dbReference type="ARBA" id="ARBA00022741"/>
    </source>
</evidence>
<evidence type="ECO:0000256" key="1">
    <source>
        <dbReference type="ARBA" id="ARBA00005417"/>
    </source>
</evidence>